<dbReference type="AlphaFoldDB" id="A0A8D4IZA4"/>
<keyword evidence="2" id="KW-1185">Reference proteome</keyword>
<evidence type="ECO:0000313" key="1">
    <source>
        <dbReference type="EMBL" id="QDJ14493.1"/>
    </source>
</evidence>
<dbReference type="Gene3D" id="2.30.110.50">
    <property type="match status" value="1"/>
</dbReference>
<dbReference type="Pfam" id="PF05954">
    <property type="entry name" value="Phage_GPD"/>
    <property type="match status" value="1"/>
</dbReference>
<accession>A0A8D4IZA4</accession>
<proteinExistence type="predicted"/>
<dbReference type="Proteomes" id="UP000955338">
    <property type="component" value="Chromosome"/>
</dbReference>
<dbReference type="Gene3D" id="3.55.50.10">
    <property type="entry name" value="Baseplate protein-like domains"/>
    <property type="match status" value="1"/>
</dbReference>
<sequence>MNKSNIPTPDFSLFYQKTNITADLEPYLLSISYTDYLEGQSDELSLEFTDPDGKWIRSWFPTQGDKLSLSLGYKGSPLVNLGDFEIDEIEYLYPSSQIHIRALSTGISKSYRTLKPKAYENTTLAQVVATIAKRMKLKVIGQIKPIPIVRVTQYQERDLEFLTRLARTYHHSFKIVGEQLVFTDKATFIERQSVLTLEPEQIKTIRLRDRIRDTVKKVNVSGFDSNGKKVLKQSKEASIQRQTIQQAAISNGDTLNITTRGESQEQINAMTDAALAQQNEDRQAGTITLLGDPKLVAGNTLRLRKLGVFSGKYLITSSRHHLTRSSGFTTEIEVRMLEFIPDNIVEEKTSQPKNVKEIIKQTPHQPKTYQQTMSALINLVGEKANAN</sequence>
<reference evidence="1" key="1">
    <citation type="submission" date="2017-06" db="EMBL/GenBank/DDBJ databases">
        <title>Genome sequencing of pathogenic and non-pathogenic strains within Bisgaard taxon 40.</title>
        <authorList>
            <person name="Ladner J.T."/>
            <person name="Lovett S.P."/>
            <person name="Koroleva G."/>
            <person name="Lorch J.M."/>
        </authorList>
    </citation>
    <scope>NUCLEOTIDE SEQUENCE</scope>
    <source>
        <strain evidence="1">27576-1-I1</strain>
    </source>
</reference>
<dbReference type="EMBL" id="CP022011">
    <property type="protein sequence ID" value="QDJ14493.1"/>
    <property type="molecule type" value="Genomic_DNA"/>
</dbReference>
<name>A0A8D4IZA4_9PAST</name>
<dbReference type="SUPFAM" id="SSF69279">
    <property type="entry name" value="Phage tail proteins"/>
    <property type="match status" value="1"/>
</dbReference>
<dbReference type="PANTHER" id="PTHR35862">
    <property type="entry name" value="FELS-2 PROPHAGE PROTEIN"/>
    <property type="match status" value="1"/>
</dbReference>
<dbReference type="Gene3D" id="4.10.220.110">
    <property type="match status" value="1"/>
</dbReference>
<protein>
    <submittedName>
        <fullName evidence="1">Uncharacterized protein</fullName>
    </submittedName>
</protein>
<dbReference type="RefSeq" id="WP_261919425.1">
    <property type="nucleotide sequence ID" value="NZ_CP022011.1"/>
</dbReference>
<dbReference type="InterPro" id="IPR052726">
    <property type="entry name" value="Phage_Baseplate_Hub"/>
</dbReference>
<dbReference type="PANTHER" id="PTHR35862:SF1">
    <property type="entry name" value="FELS-2 PROPHAGE PROTEIN"/>
    <property type="match status" value="1"/>
</dbReference>
<gene>
    <name evidence="1" type="ORF">CEP48_03245</name>
</gene>
<evidence type="ECO:0000313" key="2">
    <source>
        <dbReference type="Proteomes" id="UP000955338"/>
    </source>
</evidence>
<organism evidence="1 2">
    <name type="scientific">Mergibacter septicus</name>
    <dbReference type="NCBI Taxonomy" id="221402"/>
    <lineage>
        <taxon>Bacteria</taxon>
        <taxon>Pseudomonadati</taxon>
        <taxon>Pseudomonadota</taxon>
        <taxon>Gammaproteobacteria</taxon>
        <taxon>Pasteurellales</taxon>
        <taxon>Pasteurellaceae</taxon>
        <taxon>Mergibacter</taxon>
    </lineage>
</organism>